<comment type="caution">
    <text evidence="1">The sequence shown here is derived from an EMBL/GenBank/DDBJ whole genome shotgun (WGS) entry which is preliminary data.</text>
</comment>
<evidence type="ECO:0000313" key="1">
    <source>
        <dbReference type="EMBL" id="KAI9913944.1"/>
    </source>
</evidence>
<name>A0ACC0W5C4_9STRA</name>
<reference evidence="1 2" key="1">
    <citation type="journal article" date="2022" name="bioRxiv">
        <title>The genome of the oomycete Peronosclerospora sorghi, a cosmopolitan pathogen of maize and sorghum, is inflated with dispersed pseudogenes.</title>
        <authorList>
            <person name="Fletcher K."/>
            <person name="Martin F."/>
            <person name="Isakeit T."/>
            <person name="Cavanaugh K."/>
            <person name="Magill C."/>
            <person name="Michelmore R."/>
        </authorList>
    </citation>
    <scope>NUCLEOTIDE SEQUENCE [LARGE SCALE GENOMIC DNA]</scope>
    <source>
        <strain evidence="1">P6</strain>
    </source>
</reference>
<organism evidence="1 2">
    <name type="scientific">Peronosclerospora sorghi</name>
    <dbReference type="NCBI Taxonomy" id="230839"/>
    <lineage>
        <taxon>Eukaryota</taxon>
        <taxon>Sar</taxon>
        <taxon>Stramenopiles</taxon>
        <taxon>Oomycota</taxon>
        <taxon>Peronosporomycetes</taxon>
        <taxon>Peronosporales</taxon>
        <taxon>Peronosporaceae</taxon>
        <taxon>Peronosclerospora</taxon>
    </lineage>
</organism>
<accession>A0ACC0W5C4</accession>
<keyword evidence="2" id="KW-1185">Reference proteome</keyword>
<protein>
    <submittedName>
        <fullName evidence="1">Uncharacterized protein</fullName>
    </submittedName>
</protein>
<evidence type="ECO:0000313" key="2">
    <source>
        <dbReference type="Proteomes" id="UP001163321"/>
    </source>
</evidence>
<proteinExistence type="predicted"/>
<dbReference type="EMBL" id="CM047583">
    <property type="protein sequence ID" value="KAI9913944.1"/>
    <property type="molecule type" value="Genomic_DNA"/>
</dbReference>
<gene>
    <name evidence="1" type="ORF">PsorP6_005901</name>
</gene>
<sequence>MDLDADAILSHIVHIHLLPLANTARLNTKHRQVLVVSKITQTLSLVNPRVPHNDVTRLKHVRRATFDTGFFFNRHNLLLAVRAFHVHHNGRSSVGIDIVSLLSNSQRVSFLDLLLSCYLVVMRAKPWLGNLSTAPKTGKTRGIPPRIGLLPSKIAFLDKNSKLRVGSFAA</sequence>
<dbReference type="Proteomes" id="UP001163321">
    <property type="component" value="Chromosome 4"/>
</dbReference>